<keyword evidence="7" id="KW-0282">Flagellum</keyword>
<dbReference type="Pfam" id="PF02561">
    <property type="entry name" value="FliS"/>
    <property type="match status" value="1"/>
</dbReference>
<evidence type="ECO:0000256" key="1">
    <source>
        <dbReference type="ARBA" id="ARBA00004514"/>
    </source>
</evidence>
<accession>A0ABU5DQ03</accession>
<gene>
    <name evidence="7" type="primary">fliS</name>
    <name evidence="7" type="ORF">SNE35_28155</name>
</gene>
<dbReference type="SUPFAM" id="SSF101116">
    <property type="entry name" value="Flagellar export chaperone FliS"/>
    <property type="match status" value="1"/>
</dbReference>
<organism evidence="7 8">
    <name type="scientific">Roseateles agri</name>
    <dbReference type="NCBI Taxonomy" id="3098619"/>
    <lineage>
        <taxon>Bacteria</taxon>
        <taxon>Pseudomonadati</taxon>
        <taxon>Pseudomonadota</taxon>
        <taxon>Betaproteobacteria</taxon>
        <taxon>Burkholderiales</taxon>
        <taxon>Sphaerotilaceae</taxon>
        <taxon>Roseateles</taxon>
    </lineage>
</organism>
<keyword evidence="8" id="KW-1185">Reference proteome</keyword>
<dbReference type="PANTHER" id="PTHR34773">
    <property type="entry name" value="FLAGELLAR SECRETION CHAPERONE FLIS"/>
    <property type="match status" value="1"/>
</dbReference>
<dbReference type="InterPro" id="IPR003713">
    <property type="entry name" value="FliS"/>
</dbReference>
<dbReference type="Proteomes" id="UP001285263">
    <property type="component" value="Unassembled WGS sequence"/>
</dbReference>
<evidence type="ECO:0000256" key="6">
    <source>
        <dbReference type="PIRNR" id="PIRNR039090"/>
    </source>
</evidence>
<evidence type="ECO:0000313" key="8">
    <source>
        <dbReference type="Proteomes" id="UP001285263"/>
    </source>
</evidence>
<dbReference type="CDD" id="cd16098">
    <property type="entry name" value="FliS"/>
    <property type="match status" value="1"/>
</dbReference>
<dbReference type="EMBL" id="JAXCLA010000010">
    <property type="protein sequence ID" value="MDY0748405.1"/>
    <property type="molecule type" value="Genomic_DNA"/>
</dbReference>
<keyword evidence="7" id="KW-0966">Cell projection</keyword>
<dbReference type="PIRSF" id="PIRSF039090">
    <property type="entry name" value="Flis"/>
    <property type="match status" value="1"/>
</dbReference>
<keyword evidence="5" id="KW-0143">Chaperone</keyword>
<evidence type="ECO:0000256" key="2">
    <source>
        <dbReference type="ARBA" id="ARBA00008787"/>
    </source>
</evidence>
<sequence length="139" mass="15100">MASPFASRAQRATMYSRVGLETDVSGASPHRLVQLLFDGLFEAMNQALAAIRNKDVALKNRALCRAVRIVDEGLKSALNMEAGTLANDLDALYAYVSIRLTQANARSDEKAIEECQSLMAPVREAWNKIGPAVDQPHAA</sequence>
<evidence type="ECO:0000313" key="7">
    <source>
        <dbReference type="EMBL" id="MDY0748405.1"/>
    </source>
</evidence>
<name>A0ABU5DQ03_9BURK</name>
<comment type="similarity">
    <text evidence="2 6">Belongs to the FliS family.</text>
</comment>
<keyword evidence="4 6" id="KW-1005">Bacterial flagellum biogenesis</keyword>
<proteinExistence type="inferred from homology"/>
<dbReference type="Gene3D" id="1.20.120.340">
    <property type="entry name" value="Flagellar protein FliS"/>
    <property type="match status" value="1"/>
</dbReference>
<evidence type="ECO:0000256" key="4">
    <source>
        <dbReference type="ARBA" id="ARBA00022795"/>
    </source>
</evidence>
<evidence type="ECO:0000256" key="5">
    <source>
        <dbReference type="ARBA" id="ARBA00023186"/>
    </source>
</evidence>
<keyword evidence="3 6" id="KW-0963">Cytoplasm</keyword>
<reference evidence="7 8" key="1">
    <citation type="submission" date="2023-11" db="EMBL/GenBank/DDBJ databases">
        <title>Paucibacter sp. nov., isolated from fresh soil in Korea.</title>
        <authorList>
            <person name="Le N.T.T."/>
        </authorList>
    </citation>
    <scope>NUCLEOTIDE SEQUENCE [LARGE SCALE GENOMIC DNA]</scope>
    <source>
        <strain evidence="7 8">R3-3</strain>
    </source>
</reference>
<keyword evidence="7" id="KW-0969">Cilium</keyword>
<dbReference type="RefSeq" id="WP_320426376.1">
    <property type="nucleotide sequence ID" value="NZ_JAXCLA010000010.1"/>
</dbReference>
<protein>
    <recommendedName>
        <fullName evidence="6">Flagellar secretion chaperone FliS</fullName>
    </recommendedName>
</protein>
<comment type="caution">
    <text evidence="7">The sequence shown here is derived from an EMBL/GenBank/DDBJ whole genome shotgun (WGS) entry which is preliminary data.</text>
</comment>
<dbReference type="InterPro" id="IPR036584">
    <property type="entry name" value="FliS_sf"/>
</dbReference>
<dbReference type="NCBIfam" id="TIGR00208">
    <property type="entry name" value="fliS"/>
    <property type="match status" value="1"/>
</dbReference>
<evidence type="ECO:0000256" key="3">
    <source>
        <dbReference type="ARBA" id="ARBA00022490"/>
    </source>
</evidence>
<dbReference type="PANTHER" id="PTHR34773:SF1">
    <property type="entry name" value="FLAGELLAR SECRETION CHAPERONE FLIS"/>
    <property type="match status" value="1"/>
</dbReference>
<comment type="subcellular location">
    <subcellularLocation>
        <location evidence="1 6">Cytoplasm</location>
        <location evidence="1 6">Cytosol</location>
    </subcellularLocation>
</comment>